<gene>
    <name evidence="4" type="ORF">ACFFSY_11445</name>
</gene>
<feature type="transmembrane region" description="Helical" evidence="2">
    <location>
        <begin position="27"/>
        <end position="46"/>
    </location>
</feature>
<dbReference type="SUPFAM" id="SSF55383">
    <property type="entry name" value="Copper amine oxidase, domain N"/>
    <property type="match status" value="1"/>
</dbReference>
<dbReference type="SUPFAM" id="SSF48403">
    <property type="entry name" value="Ankyrin repeat"/>
    <property type="match status" value="1"/>
</dbReference>
<protein>
    <submittedName>
        <fullName evidence="4">Ankyrin repeat domain-containing protein</fullName>
    </submittedName>
</protein>
<reference evidence="4 5" key="1">
    <citation type="submission" date="2024-09" db="EMBL/GenBank/DDBJ databases">
        <authorList>
            <person name="Sun Q."/>
            <person name="Mori K."/>
        </authorList>
    </citation>
    <scope>NUCLEOTIDE SEQUENCE [LARGE SCALE GENOMIC DNA]</scope>
    <source>
        <strain evidence="4 5">TISTR 2452</strain>
    </source>
</reference>
<dbReference type="Gene3D" id="1.25.40.20">
    <property type="entry name" value="Ankyrin repeat-containing domain"/>
    <property type="match status" value="1"/>
</dbReference>
<dbReference type="InterPro" id="IPR036770">
    <property type="entry name" value="Ankyrin_rpt-contain_sf"/>
</dbReference>
<feature type="repeat" description="ANK" evidence="1">
    <location>
        <begin position="248"/>
        <end position="280"/>
    </location>
</feature>
<dbReference type="Pfam" id="PF07833">
    <property type="entry name" value="Cu_amine_oxidN1"/>
    <property type="match status" value="1"/>
</dbReference>
<organism evidence="4 5">
    <name type="scientific">Paenibacillus aurantiacus</name>
    <dbReference type="NCBI Taxonomy" id="1936118"/>
    <lineage>
        <taxon>Bacteria</taxon>
        <taxon>Bacillati</taxon>
        <taxon>Bacillota</taxon>
        <taxon>Bacilli</taxon>
        <taxon>Bacillales</taxon>
        <taxon>Paenibacillaceae</taxon>
        <taxon>Paenibacillus</taxon>
    </lineage>
</organism>
<dbReference type="SMART" id="SM00248">
    <property type="entry name" value="ANK"/>
    <property type="match status" value="1"/>
</dbReference>
<keyword evidence="1" id="KW-0040">ANK repeat</keyword>
<accession>A0ABV5KMU4</accession>
<evidence type="ECO:0000313" key="5">
    <source>
        <dbReference type="Proteomes" id="UP001589747"/>
    </source>
</evidence>
<dbReference type="RefSeq" id="WP_377493922.1">
    <property type="nucleotide sequence ID" value="NZ_JBHMDO010000021.1"/>
</dbReference>
<keyword evidence="2" id="KW-0472">Membrane</keyword>
<comment type="caution">
    <text evidence="4">The sequence shown here is derived from an EMBL/GenBank/DDBJ whole genome shotgun (WGS) entry which is preliminary data.</text>
</comment>
<dbReference type="PROSITE" id="PS50088">
    <property type="entry name" value="ANK_REPEAT"/>
    <property type="match status" value="1"/>
</dbReference>
<dbReference type="InterPro" id="IPR036582">
    <property type="entry name" value="Mao_N_sf"/>
</dbReference>
<feature type="domain" description="Copper amine oxidase-like N-terminal" evidence="3">
    <location>
        <begin position="63"/>
        <end position="162"/>
    </location>
</feature>
<sequence>MAYGKRIAIRGTYLDAALLNKGGLGALATKGMLVMALLLALMPLMAENAEAANSVQASPALYIDGQKTAFKTMTVAGRSENMIGLRPAADALKLALAWSAAGKEWTLTGGKQPIRVKLNAKTAYVGDKATTLAVPLRQEKSTVYISLRFVIEASGGEMQYYKDDGIQVIWALSHPQDKLNRSMMDGDAEAVKLALRDWKAATLPMGVDGLRPYMFAAASLPVTKVLIEAGFPVDYREDPYADVIMPGAGYTLLHEAAGYGQPEVVRYLLDQGADPMLASTLWMDEEGWKPIDHAIHGLIYSPILLQLSGQSYNEGIMQDYLDTIQLLRPYSGLQIYFKDRKGDILATGADLKPEVESASAPEATDKLKIAFKDPEKLERITADNLGSTIMIFINDIEIGFVKVPKAMTDGTLSFVPKDNLQEQVSGVAAMLRLALDGSDDN</sequence>
<keyword evidence="2" id="KW-0812">Transmembrane</keyword>
<name>A0ABV5KMU4_9BACL</name>
<keyword evidence="5" id="KW-1185">Reference proteome</keyword>
<dbReference type="PROSITE" id="PS50297">
    <property type="entry name" value="ANK_REP_REGION"/>
    <property type="match status" value="1"/>
</dbReference>
<evidence type="ECO:0000259" key="3">
    <source>
        <dbReference type="Pfam" id="PF07833"/>
    </source>
</evidence>
<dbReference type="Proteomes" id="UP001589747">
    <property type="component" value="Unassembled WGS sequence"/>
</dbReference>
<proteinExistence type="predicted"/>
<dbReference type="EMBL" id="JBHMDO010000021">
    <property type="protein sequence ID" value="MFB9326528.1"/>
    <property type="molecule type" value="Genomic_DNA"/>
</dbReference>
<evidence type="ECO:0000256" key="2">
    <source>
        <dbReference type="SAM" id="Phobius"/>
    </source>
</evidence>
<dbReference type="Gene3D" id="3.30.457.10">
    <property type="entry name" value="Copper amine oxidase-like, N-terminal domain"/>
    <property type="match status" value="1"/>
</dbReference>
<dbReference type="Pfam" id="PF12796">
    <property type="entry name" value="Ank_2"/>
    <property type="match status" value="1"/>
</dbReference>
<dbReference type="InterPro" id="IPR012854">
    <property type="entry name" value="Cu_amine_oxidase-like_N"/>
</dbReference>
<evidence type="ECO:0000313" key="4">
    <source>
        <dbReference type="EMBL" id="MFB9326528.1"/>
    </source>
</evidence>
<evidence type="ECO:0000256" key="1">
    <source>
        <dbReference type="PROSITE-ProRule" id="PRU00023"/>
    </source>
</evidence>
<keyword evidence="2" id="KW-1133">Transmembrane helix</keyword>
<dbReference type="InterPro" id="IPR002110">
    <property type="entry name" value="Ankyrin_rpt"/>
</dbReference>